<protein>
    <recommendedName>
        <fullName evidence="7 18">Phosphatidate cytidylyltransferase</fullName>
        <ecNumber evidence="6 18">2.7.7.41</ecNumber>
    </recommendedName>
</protein>
<proteinExistence type="inferred from homology"/>
<keyword evidence="11 18" id="KW-0812">Transmembrane</keyword>
<reference evidence="20 21" key="1">
    <citation type="submission" date="2018-06" db="EMBL/GenBank/DDBJ databases">
        <authorList>
            <consortium name="Pathogen Informatics"/>
            <person name="Doyle S."/>
        </authorList>
    </citation>
    <scope>NUCLEOTIDE SEQUENCE [LARGE SCALE GENOMIC DNA]</scope>
    <source>
        <strain evidence="20 21">NCTC13093</strain>
    </source>
</reference>
<evidence type="ECO:0000256" key="14">
    <source>
        <dbReference type="ARBA" id="ARBA00023098"/>
    </source>
</evidence>
<keyword evidence="13 19" id="KW-1133">Transmembrane helix</keyword>
<evidence type="ECO:0000256" key="13">
    <source>
        <dbReference type="ARBA" id="ARBA00022989"/>
    </source>
</evidence>
<evidence type="ECO:0000256" key="10">
    <source>
        <dbReference type="ARBA" id="ARBA00022679"/>
    </source>
</evidence>
<keyword evidence="9" id="KW-0444">Lipid biosynthesis</keyword>
<keyword evidence="17" id="KW-1208">Phospholipid metabolism</keyword>
<keyword evidence="12 18" id="KW-0548">Nucleotidyltransferase</keyword>
<evidence type="ECO:0000256" key="5">
    <source>
        <dbReference type="ARBA" id="ARBA00010185"/>
    </source>
</evidence>
<dbReference type="AlphaFoldDB" id="A0A2X0WW30"/>
<organism evidence="20 21">
    <name type="scientific">Anaerobiospirillum thomasii</name>
    <dbReference type="NCBI Taxonomy" id="179995"/>
    <lineage>
        <taxon>Bacteria</taxon>
        <taxon>Pseudomonadati</taxon>
        <taxon>Pseudomonadota</taxon>
        <taxon>Gammaproteobacteria</taxon>
        <taxon>Aeromonadales</taxon>
        <taxon>Succinivibrionaceae</taxon>
        <taxon>Anaerobiospirillum</taxon>
    </lineage>
</organism>
<keyword evidence="15 19" id="KW-0472">Membrane</keyword>
<comment type="pathway">
    <text evidence="4">Lipid metabolism.</text>
</comment>
<evidence type="ECO:0000256" key="2">
    <source>
        <dbReference type="ARBA" id="ARBA00004651"/>
    </source>
</evidence>
<dbReference type="GO" id="GO:0004605">
    <property type="term" value="F:phosphatidate cytidylyltransferase activity"/>
    <property type="evidence" value="ECO:0007669"/>
    <property type="project" value="UniProtKB-EC"/>
</dbReference>
<dbReference type="PANTHER" id="PTHR46382">
    <property type="entry name" value="PHOSPHATIDATE CYTIDYLYLTRANSFERASE"/>
    <property type="match status" value="1"/>
</dbReference>
<evidence type="ECO:0000256" key="16">
    <source>
        <dbReference type="ARBA" id="ARBA00023209"/>
    </source>
</evidence>
<evidence type="ECO:0000256" key="3">
    <source>
        <dbReference type="ARBA" id="ARBA00005119"/>
    </source>
</evidence>
<keyword evidence="14" id="KW-0443">Lipid metabolism</keyword>
<evidence type="ECO:0000256" key="1">
    <source>
        <dbReference type="ARBA" id="ARBA00001698"/>
    </source>
</evidence>
<evidence type="ECO:0000256" key="17">
    <source>
        <dbReference type="ARBA" id="ARBA00023264"/>
    </source>
</evidence>
<keyword evidence="16" id="KW-0594">Phospholipid biosynthesis</keyword>
<feature type="transmembrane region" description="Helical" evidence="19">
    <location>
        <begin position="15"/>
        <end position="40"/>
    </location>
</feature>
<dbReference type="Pfam" id="PF01148">
    <property type="entry name" value="CTP_transf_1"/>
    <property type="match status" value="1"/>
</dbReference>
<feature type="transmembrane region" description="Helical" evidence="19">
    <location>
        <begin position="189"/>
        <end position="207"/>
    </location>
</feature>
<evidence type="ECO:0000256" key="9">
    <source>
        <dbReference type="ARBA" id="ARBA00022516"/>
    </source>
</evidence>
<evidence type="ECO:0000256" key="15">
    <source>
        <dbReference type="ARBA" id="ARBA00023136"/>
    </source>
</evidence>
<dbReference type="EC" id="2.7.7.41" evidence="6 18"/>
<feature type="transmembrane region" description="Helical" evidence="19">
    <location>
        <begin position="147"/>
        <end position="168"/>
    </location>
</feature>
<evidence type="ECO:0000256" key="6">
    <source>
        <dbReference type="ARBA" id="ARBA00012487"/>
    </source>
</evidence>
<comment type="pathway">
    <text evidence="3 18">Phospholipid metabolism; CDP-diacylglycerol biosynthesis; CDP-diacylglycerol from sn-glycerol 3-phosphate: step 3/3.</text>
</comment>
<evidence type="ECO:0000313" key="20">
    <source>
        <dbReference type="EMBL" id="SPT69721.1"/>
    </source>
</evidence>
<sequence>MGIRIITALCLLALAYVWLFVVDYEFFVIGALAIYTLGAYEMGPLLGFKSRLTFLLTATVASSAVFYFAPPGLYIEGIIPSFVYYLIAISCLLWIGSIPLLKSFPKNTAWHNNTTLTTFLALFMLLPFLMGIIVLRSVNYHNDRLEGSFLVLAVMALVWLADSGAYFTGRAFGRHKLLEAVSPKKTLEGVYGGIAAALVGLSVFSYYDFYSIYQVNTIALYVAGCAAIIFSVIGDLVESMFKRIVDIKDSGRIFPGHGGMLDRIDSQLAAVPVFISFYLLLDRALF</sequence>
<dbReference type="GO" id="GO:0005886">
    <property type="term" value="C:plasma membrane"/>
    <property type="evidence" value="ECO:0007669"/>
    <property type="project" value="UniProtKB-SubCell"/>
</dbReference>
<keyword evidence="10 18" id="KW-0808">Transferase</keyword>
<evidence type="ECO:0000256" key="12">
    <source>
        <dbReference type="ARBA" id="ARBA00022695"/>
    </source>
</evidence>
<feature type="transmembrane region" description="Helical" evidence="19">
    <location>
        <begin position="82"/>
        <end position="101"/>
    </location>
</feature>
<name>A0A2X0WW30_9GAMM</name>
<dbReference type="InterPro" id="IPR000374">
    <property type="entry name" value="PC_trans"/>
</dbReference>
<comment type="similarity">
    <text evidence="5 18">Belongs to the CDS family.</text>
</comment>
<feature type="transmembrane region" description="Helical" evidence="19">
    <location>
        <begin position="213"/>
        <end position="233"/>
    </location>
</feature>
<evidence type="ECO:0000256" key="7">
    <source>
        <dbReference type="ARBA" id="ARBA00019373"/>
    </source>
</evidence>
<feature type="transmembrane region" description="Helical" evidence="19">
    <location>
        <begin position="52"/>
        <end position="70"/>
    </location>
</feature>
<dbReference type="PROSITE" id="PS01315">
    <property type="entry name" value="CDS"/>
    <property type="match status" value="1"/>
</dbReference>
<dbReference type="EMBL" id="UAPV01000001">
    <property type="protein sequence ID" value="SPT69721.1"/>
    <property type="molecule type" value="Genomic_DNA"/>
</dbReference>
<dbReference type="UniPathway" id="UPA00557">
    <property type="reaction ID" value="UER00614"/>
</dbReference>
<accession>A0A2X0WW30</accession>
<evidence type="ECO:0000256" key="4">
    <source>
        <dbReference type="ARBA" id="ARBA00005189"/>
    </source>
</evidence>
<comment type="subcellular location">
    <subcellularLocation>
        <location evidence="2">Cell membrane</location>
        <topology evidence="2">Multi-pass membrane protein</topology>
    </subcellularLocation>
</comment>
<keyword evidence="8" id="KW-1003">Cell membrane</keyword>
<dbReference type="Proteomes" id="UP000250086">
    <property type="component" value="Unassembled WGS sequence"/>
</dbReference>
<feature type="transmembrane region" description="Helical" evidence="19">
    <location>
        <begin position="113"/>
        <end position="135"/>
    </location>
</feature>
<comment type="catalytic activity">
    <reaction evidence="1 18">
        <text>a 1,2-diacyl-sn-glycero-3-phosphate + CTP + H(+) = a CDP-1,2-diacyl-sn-glycerol + diphosphate</text>
        <dbReference type="Rhea" id="RHEA:16229"/>
        <dbReference type="ChEBI" id="CHEBI:15378"/>
        <dbReference type="ChEBI" id="CHEBI:33019"/>
        <dbReference type="ChEBI" id="CHEBI:37563"/>
        <dbReference type="ChEBI" id="CHEBI:58332"/>
        <dbReference type="ChEBI" id="CHEBI:58608"/>
        <dbReference type="EC" id="2.7.7.41"/>
    </reaction>
</comment>
<evidence type="ECO:0000256" key="19">
    <source>
        <dbReference type="SAM" id="Phobius"/>
    </source>
</evidence>
<evidence type="ECO:0000256" key="8">
    <source>
        <dbReference type="ARBA" id="ARBA00022475"/>
    </source>
</evidence>
<evidence type="ECO:0000256" key="18">
    <source>
        <dbReference type="RuleBase" id="RU003938"/>
    </source>
</evidence>
<dbReference type="PANTHER" id="PTHR46382:SF1">
    <property type="entry name" value="PHOSPHATIDATE CYTIDYLYLTRANSFERASE"/>
    <property type="match status" value="1"/>
</dbReference>
<evidence type="ECO:0000256" key="11">
    <source>
        <dbReference type="ARBA" id="ARBA00022692"/>
    </source>
</evidence>
<keyword evidence="21" id="KW-1185">Reference proteome</keyword>
<gene>
    <name evidence="20" type="primary">cdsA</name>
    <name evidence="20" type="ORF">NCTC13093_01101</name>
</gene>
<dbReference type="RefSeq" id="WP_113743870.1">
    <property type="nucleotide sequence ID" value="NZ_UAPV01000001.1"/>
</dbReference>
<evidence type="ECO:0000313" key="21">
    <source>
        <dbReference type="Proteomes" id="UP000250086"/>
    </source>
</evidence>
<dbReference type="GO" id="GO:0016024">
    <property type="term" value="P:CDP-diacylglycerol biosynthetic process"/>
    <property type="evidence" value="ECO:0007669"/>
    <property type="project" value="UniProtKB-UniPathway"/>
</dbReference>